<accession>A0AAE0HF62</accession>
<dbReference type="AlphaFoldDB" id="A0AAE0HF62"/>
<comment type="caution">
    <text evidence="2">The sequence shown here is derived from an EMBL/GenBank/DDBJ whole genome shotgun (WGS) entry which is preliminary data.</text>
</comment>
<keyword evidence="3" id="KW-1185">Reference proteome</keyword>
<dbReference type="SUPFAM" id="SSF55729">
    <property type="entry name" value="Acyl-CoA N-acyltransferases (Nat)"/>
    <property type="match status" value="1"/>
</dbReference>
<dbReference type="InterPro" id="IPR016181">
    <property type="entry name" value="Acyl_CoA_acyltransferase"/>
</dbReference>
<gene>
    <name evidence="2" type="ORF">B0H64DRAFT_145706</name>
</gene>
<reference evidence="2" key="2">
    <citation type="submission" date="2023-06" db="EMBL/GenBank/DDBJ databases">
        <authorList>
            <consortium name="Lawrence Berkeley National Laboratory"/>
            <person name="Haridas S."/>
            <person name="Hensen N."/>
            <person name="Bonometti L."/>
            <person name="Westerberg I."/>
            <person name="Brannstrom I.O."/>
            <person name="Guillou S."/>
            <person name="Cros-Aarteil S."/>
            <person name="Calhoun S."/>
            <person name="Kuo A."/>
            <person name="Mondo S."/>
            <person name="Pangilinan J."/>
            <person name="Riley R."/>
            <person name="Labutti K."/>
            <person name="Andreopoulos B."/>
            <person name="Lipzen A."/>
            <person name="Chen C."/>
            <person name="Yanf M."/>
            <person name="Daum C."/>
            <person name="Ng V."/>
            <person name="Clum A."/>
            <person name="Steindorff A."/>
            <person name="Ohm R."/>
            <person name="Martin F."/>
            <person name="Silar P."/>
            <person name="Natvig D."/>
            <person name="Lalanne C."/>
            <person name="Gautier V."/>
            <person name="Ament-Velasquez S.L."/>
            <person name="Kruys A."/>
            <person name="Hutchinson M.I."/>
            <person name="Powell A.J."/>
            <person name="Barry K."/>
            <person name="Miller A.N."/>
            <person name="Grigoriev I.V."/>
            <person name="Debuchy R."/>
            <person name="Gladieux P."/>
            <person name="Thoren M.H."/>
            <person name="Johannesson H."/>
        </authorList>
    </citation>
    <scope>NUCLEOTIDE SEQUENCE</scope>
    <source>
        <strain evidence="2">CBS 168.71</strain>
    </source>
</reference>
<organism evidence="2 3">
    <name type="scientific">Chaetomium fimeti</name>
    <dbReference type="NCBI Taxonomy" id="1854472"/>
    <lineage>
        <taxon>Eukaryota</taxon>
        <taxon>Fungi</taxon>
        <taxon>Dikarya</taxon>
        <taxon>Ascomycota</taxon>
        <taxon>Pezizomycotina</taxon>
        <taxon>Sordariomycetes</taxon>
        <taxon>Sordariomycetidae</taxon>
        <taxon>Sordariales</taxon>
        <taxon>Chaetomiaceae</taxon>
        <taxon>Chaetomium</taxon>
    </lineage>
</organism>
<dbReference type="EMBL" id="JAUEPN010000004">
    <property type="protein sequence ID" value="KAK3295432.1"/>
    <property type="molecule type" value="Genomic_DNA"/>
</dbReference>
<dbReference type="RefSeq" id="XP_062658946.1">
    <property type="nucleotide sequence ID" value="XM_062798352.1"/>
</dbReference>
<evidence type="ECO:0008006" key="4">
    <source>
        <dbReference type="Google" id="ProtNLM"/>
    </source>
</evidence>
<sequence>MVAQVTSAGIDGHSEPTMAVTGTPGTMDVGTWTRLVFTMNRQRQKDYRDMGPDALICRILHLIIHPDSQRHRHGSSILGKLCEQMDDYKAHGIVTAPSALFGWYRRFGFEMSGRLLAPFEGLYQMVRKPAGAGDISDPEPSPTMQLDSASQAKAFAEGLSYELMMPKVVDAVGPFLIFAGNAYRMLRYGEAGELVKLVVLGTGQPAESTAGRLAESTGDGVVARTAAGNEAEHEPAEMQIEQPGTEEAPVEQPWLTNGHIGQPEPTETHAEKPDTAEQPEPTNTHVEQPGPSNSHNEQPEPTQRPTERLYKAARQKSRKREPKRRT</sequence>
<feature type="compositionally biased region" description="Polar residues" evidence="1">
    <location>
        <begin position="280"/>
        <end position="304"/>
    </location>
</feature>
<feature type="region of interest" description="Disordered" evidence="1">
    <location>
        <begin position="228"/>
        <end position="326"/>
    </location>
</feature>
<evidence type="ECO:0000256" key="1">
    <source>
        <dbReference type="SAM" id="MobiDB-lite"/>
    </source>
</evidence>
<name>A0AAE0HF62_9PEZI</name>
<dbReference type="Gene3D" id="3.40.630.30">
    <property type="match status" value="1"/>
</dbReference>
<dbReference type="GeneID" id="87835300"/>
<proteinExistence type="predicted"/>
<feature type="region of interest" description="Disordered" evidence="1">
    <location>
        <begin position="1"/>
        <end position="23"/>
    </location>
</feature>
<reference evidence="2" key="1">
    <citation type="journal article" date="2023" name="Mol. Phylogenet. Evol.">
        <title>Genome-scale phylogeny and comparative genomics of the fungal order Sordariales.</title>
        <authorList>
            <person name="Hensen N."/>
            <person name="Bonometti L."/>
            <person name="Westerberg I."/>
            <person name="Brannstrom I.O."/>
            <person name="Guillou S."/>
            <person name="Cros-Aarteil S."/>
            <person name="Calhoun S."/>
            <person name="Haridas S."/>
            <person name="Kuo A."/>
            <person name="Mondo S."/>
            <person name="Pangilinan J."/>
            <person name="Riley R."/>
            <person name="LaButti K."/>
            <person name="Andreopoulos B."/>
            <person name="Lipzen A."/>
            <person name="Chen C."/>
            <person name="Yan M."/>
            <person name="Daum C."/>
            <person name="Ng V."/>
            <person name="Clum A."/>
            <person name="Steindorff A."/>
            <person name="Ohm R.A."/>
            <person name="Martin F."/>
            <person name="Silar P."/>
            <person name="Natvig D.O."/>
            <person name="Lalanne C."/>
            <person name="Gautier V."/>
            <person name="Ament-Velasquez S.L."/>
            <person name="Kruys A."/>
            <person name="Hutchinson M.I."/>
            <person name="Powell A.J."/>
            <person name="Barry K."/>
            <person name="Miller A.N."/>
            <person name="Grigoriev I.V."/>
            <person name="Debuchy R."/>
            <person name="Gladieux P."/>
            <person name="Hiltunen Thoren M."/>
            <person name="Johannesson H."/>
        </authorList>
    </citation>
    <scope>NUCLEOTIDE SEQUENCE</scope>
    <source>
        <strain evidence="2">CBS 168.71</strain>
    </source>
</reference>
<feature type="compositionally biased region" description="Basic residues" evidence="1">
    <location>
        <begin position="311"/>
        <end position="326"/>
    </location>
</feature>
<protein>
    <recommendedName>
        <fullName evidence="4">N-acetyltransferase domain-containing protein</fullName>
    </recommendedName>
</protein>
<evidence type="ECO:0000313" key="2">
    <source>
        <dbReference type="EMBL" id="KAK3295432.1"/>
    </source>
</evidence>
<feature type="compositionally biased region" description="Basic and acidic residues" evidence="1">
    <location>
        <begin position="266"/>
        <end position="275"/>
    </location>
</feature>
<evidence type="ECO:0000313" key="3">
    <source>
        <dbReference type="Proteomes" id="UP001278766"/>
    </source>
</evidence>
<dbReference type="Proteomes" id="UP001278766">
    <property type="component" value="Unassembled WGS sequence"/>
</dbReference>